<dbReference type="InterPro" id="IPR001810">
    <property type="entry name" value="F-box_dom"/>
</dbReference>
<keyword evidence="1" id="KW-0472">Membrane</keyword>
<dbReference type="PANTHER" id="PTHR42861">
    <property type="entry name" value="CALCIUM-TRANSPORTING ATPASE"/>
    <property type="match status" value="1"/>
</dbReference>
<reference evidence="3" key="1">
    <citation type="submission" date="2021-02" db="EMBL/GenBank/DDBJ databases">
        <authorList>
            <person name="Nowell W R."/>
        </authorList>
    </citation>
    <scope>NUCLEOTIDE SEQUENCE</scope>
</reference>
<dbReference type="InterPro" id="IPR032675">
    <property type="entry name" value="LRR_dom_sf"/>
</dbReference>
<feature type="domain" description="F-box" evidence="2">
    <location>
        <begin position="1"/>
        <end position="47"/>
    </location>
</feature>
<dbReference type="Proteomes" id="UP000663832">
    <property type="component" value="Unassembled WGS sequence"/>
</dbReference>
<keyword evidence="1" id="KW-1133">Transmembrane helix</keyword>
<dbReference type="EMBL" id="CAJNOM010002079">
    <property type="protein sequence ID" value="CAF1626150.1"/>
    <property type="molecule type" value="Genomic_DNA"/>
</dbReference>
<accession>A0A815NPG6</accession>
<dbReference type="Gene3D" id="3.80.10.10">
    <property type="entry name" value="Ribonuclease Inhibitor"/>
    <property type="match status" value="1"/>
</dbReference>
<dbReference type="InterPro" id="IPR023298">
    <property type="entry name" value="ATPase_P-typ_TM_dom_sf"/>
</dbReference>
<keyword evidence="5" id="KW-1185">Reference proteome</keyword>
<feature type="transmembrane region" description="Helical" evidence="1">
    <location>
        <begin position="468"/>
        <end position="487"/>
    </location>
</feature>
<dbReference type="Gene3D" id="1.20.1110.10">
    <property type="entry name" value="Calcium-transporting ATPase, transmembrane domain"/>
    <property type="match status" value="2"/>
</dbReference>
<dbReference type="SUPFAM" id="SSF81665">
    <property type="entry name" value="Calcium ATPase, transmembrane domain M"/>
    <property type="match status" value="1"/>
</dbReference>
<feature type="transmembrane region" description="Helical" evidence="1">
    <location>
        <begin position="383"/>
        <end position="405"/>
    </location>
</feature>
<dbReference type="OrthoDB" id="10443666at2759"/>
<dbReference type="PROSITE" id="PS50181">
    <property type="entry name" value="FBOX"/>
    <property type="match status" value="1"/>
</dbReference>
<protein>
    <recommendedName>
        <fullName evidence="2">F-box domain-containing protein</fullName>
    </recommendedName>
</protein>
<sequence length="488" mass="57419">MYLEQLPDELLLFIFGYLQKFDVFYAFSQLNRRFQQILDPYSYTIDLTEKSRPSYRQFRQFLDYVLPLYRRNIRLLKISGQHQCQLLKNRISSFSNLQTLVIEAEDCEEDEFDSIKDDQHSFLHEAFEVPSLISLTVSFARNDVLTLLTNSKLLKLVNLNLFYFRGLSDVIDEVSHLPTSITRLQVTLASVTPLPKLFRLVPHLISINLLMITFDGLILNNAWELPEKLEELYLEFGQYNDEDQSEVQPKMNVIKMFREYFKEKLRLSDKTKFLNLKRIYMYHIEALKIDVLWLLSLLLQRSPNVNFLHVTTTNTEKAIKQIEQIIMPLTKARKNQITHFELSVFSDEDVLGAIKNYNYHPTFFSELSKLAIHDSRQIIKRMIAYAIYACSITIRTFVGFSILIFVFKFDFPPFMVLALVILNDACSRRPFFLERPSIILICAFSITQFIATLIAVCANWTFTDIEGYGWSWAGIVWIWDFYGFFHLI</sequence>
<dbReference type="InterPro" id="IPR036047">
    <property type="entry name" value="F-box-like_dom_sf"/>
</dbReference>
<dbReference type="Proteomes" id="UP000663877">
    <property type="component" value="Unassembled WGS sequence"/>
</dbReference>
<dbReference type="AlphaFoldDB" id="A0A815NPG6"/>
<dbReference type="SUPFAM" id="SSF52047">
    <property type="entry name" value="RNI-like"/>
    <property type="match status" value="1"/>
</dbReference>
<dbReference type="SUPFAM" id="SSF81383">
    <property type="entry name" value="F-box domain"/>
    <property type="match status" value="1"/>
</dbReference>
<evidence type="ECO:0000313" key="4">
    <source>
        <dbReference type="EMBL" id="CAF1626150.1"/>
    </source>
</evidence>
<name>A0A815NPG6_9BILA</name>
<evidence type="ECO:0000313" key="3">
    <source>
        <dbReference type="EMBL" id="CAF1436549.1"/>
    </source>
</evidence>
<keyword evidence="1" id="KW-0812">Transmembrane</keyword>
<proteinExistence type="predicted"/>
<evidence type="ECO:0000256" key="1">
    <source>
        <dbReference type="SAM" id="Phobius"/>
    </source>
</evidence>
<evidence type="ECO:0000259" key="2">
    <source>
        <dbReference type="PROSITE" id="PS50181"/>
    </source>
</evidence>
<organism evidence="3 6">
    <name type="scientific">Adineta steineri</name>
    <dbReference type="NCBI Taxonomy" id="433720"/>
    <lineage>
        <taxon>Eukaryota</taxon>
        <taxon>Metazoa</taxon>
        <taxon>Spiralia</taxon>
        <taxon>Gnathifera</taxon>
        <taxon>Rotifera</taxon>
        <taxon>Eurotatoria</taxon>
        <taxon>Bdelloidea</taxon>
        <taxon>Adinetida</taxon>
        <taxon>Adinetidae</taxon>
        <taxon>Adineta</taxon>
    </lineage>
</organism>
<dbReference type="EMBL" id="CAJNOI010001750">
    <property type="protein sequence ID" value="CAF1436549.1"/>
    <property type="molecule type" value="Genomic_DNA"/>
</dbReference>
<evidence type="ECO:0000313" key="6">
    <source>
        <dbReference type="Proteomes" id="UP000663877"/>
    </source>
</evidence>
<gene>
    <name evidence="3" type="ORF">BJG266_LOCUS39647</name>
    <name evidence="4" type="ORF">QVE165_LOCUS56535</name>
</gene>
<evidence type="ECO:0000313" key="5">
    <source>
        <dbReference type="Proteomes" id="UP000663832"/>
    </source>
</evidence>
<comment type="caution">
    <text evidence="3">The sequence shown here is derived from an EMBL/GenBank/DDBJ whole genome shotgun (WGS) entry which is preliminary data.</text>
</comment>
<feature type="transmembrane region" description="Helical" evidence="1">
    <location>
        <begin position="438"/>
        <end position="462"/>
    </location>
</feature>